<dbReference type="Pfam" id="PF05532">
    <property type="entry name" value="CsbD"/>
    <property type="match status" value="1"/>
</dbReference>
<evidence type="ECO:0000259" key="3">
    <source>
        <dbReference type="Pfam" id="PF05532"/>
    </source>
</evidence>
<evidence type="ECO:0000313" key="5">
    <source>
        <dbReference type="Proteomes" id="UP001596456"/>
    </source>
</evidence>
<evidence type="ECO:0000313" key="4">
    <source>
        <dbReference type="EMBL" id="MFC7331729.1"/>
    </source>
</evidence>
<dbReference type="InterPro" id="IPR008462">
    <property type="entry name" value="CsbD"/>
</dbReference>
<dbReference type="Proteomes" id="UP001596456">
    <property type="component" value="Unassembled WGS sequence"/>
</dbReference>
<feature type="domain" description="CsbD-like" evidence="3">
    <location>
        <begin position="5"/>
        <end position="57"/>
    </location>
</feature>
<name>A0ABW2KRP9_9PROT</name>
<proteinExistence type="inferred from homology"/>
<dbReference type="Gene3D" id="1.10.1470.10">
    <property type="entry name" value="YjbJ"/>
    <property type="match status" value="1"/>
</dbReference>
<reference evidence="5" key="1">
    <citation type="journal article" date="2019" name="Int. J. Syst. Evol. Microbiol.">
        <title>The Global Catalogue of Microorganisms (GCM) 10K type strain sequencing project: providing services to taxonomists for standard genome sequencing and annotation.</title>
        <authorList>
            <consortium name="The Broad Institute Genomics Platform"/>
            <consortium name="The Broad Institute Genome Sequencing Center for Infectious Disease"/>
            <person name="Wu L."/>
            <person name="Ma J."/>
        </authorList>
    </citation>
    <scope>NUCLEOTIDE SEQUENCE [LARGE SCALE GENOMIC DNA]</scope>
    <source>
        <strain evidence="5">CGMCC 1.16275</strain>
    </source>
</reference>
<dbReference type="EMBL" id="JBHTCM010000004">
    <property type="protein sequence ID" value="MFC7331729.1"/>
    <property type="molecule type" value="Genomic_DNA"/>
</dbReference>
<evidence type="ECO:0000256" key="2">
    <source>
        <dbReference type="SAM" id="MobiDB-lite"/>
    </source>
</evidence>
<feature type="region of interest" description="Disordered" evidence="2">
    <location>
        <begin position="1"/>
        <end position="60"/>
    </location>
</feature>
<organism evidence="4 5">
    <name type="scientific">Rhodocista pekingensis</name>
    <dbReference type="NCBI Taxonomy" id="201185"/>
    <lineage>
        <taxon>Bacteria</taxon>
        <taxon>Pseudomonadati</taxon>
        <taxon>Pseudomonadota</taxon>
        <taxon>Alphaproteobacteria</taxon>
        <taxon>Rhodospirillales</taxon>
        <taxon>Azospirillaceae</taxon>
        <taxon>Rhodocista</taxon>
    </lineage>
</organism>
<keyword evidence="5" id="KW-1185">Reference proteome</keyword>
<protein>
    <submittedName>
        <fullName evidence="4">CsbD family protein</fullName>
    </submittedName>
</protein>
<gene>
    <name evidence="4" type="ORF">ACFQPS_01010</name>
</gene>
<accession>A0ABW2KRP9</accession>
<dbReference type="RefSeq" id="WP_377355683.1">
    <property type="nucleotide sequence ID" value="NZ_JBHTCM010000004.1"/>
</dbReference>
<feature type="compositionally biased region" description="Basic and acidic residues" evidence="2">
    <location>
        <begin position="1"/>
        <end position="42"/>
    </location>
</feature>
<comment type="similarity">
    <text evidence="1">Belongs to the UPF0337 (CsbD) family.</text>
</comment>
<comment type="caution">
    <text evidence="4">The sequence shown here is derived from an EMBL/GenBank/DDBJ whole genome shotgun (WGS) entry which is preliminary data.</text>
</comment>
<dbReference type="InterPro" id="IPR036629">
    <property type="entry name" value="YjbJ_sf"/>
</dbReference>
<dbReference type="SUPFAM" id="SSF69047">
    <property type="entry name" value="Hypothetical protein YjbJ"/>
    <property type="match status" value="1"/>
</dbReference>
<sequence>MTNKDKVSGKVGEIKGDVKETAGDALGDKDLQREGKADRVEGRAQQVKGDVKQTAKDITR</sequence>
<feature type="compositionally biased region" description="Basic and acidic residues" evidence="2">
    <location>
        <begin position="49"/>
        <end position="60"/>
    </location>
</feature>
<evidence type="ECO:0000256" key="1">
    <source>
        <dbReference type="ARBA" id="ARBA00009129"/>
    </source>
</evidence>